<dbReference type="InterPro" id="IPR011641">
    <property type="entry name" value="Tyr-kin_ephrin_A/B_rcpt-like"/>
</dbReference>
<dbReference type="Gene3D" id="3.40.50.2300">
    <property type="match status" value="2"/>
</dbReference>
<keyword evidence="2 7" id="KW-0812">Transmembrane</keyword>
<evidence type="ECO:0000256" key="4">
    <source>
        <dbReference type="ARBA" id="ARBA00023136"/>
    </source>
</evidence>
<dbReference type="Proteomes" id="UP000601435">
    <property type="component" value="Unassembled WGS sequence"/>
</dbReference>
<feature type="domain" description="Tyrosine-protein kinase ephrin type A/B receptor-like" evidence="9">
    <location>
        <begin position="596"/>
        <end position="640"/>
    </location>
</feature>
<organism evidence="10 11">
    <name type="scientific">Symbiodinium necroappetens</name>
    <dbReference type="NCBI Taxonomy" id="1628268"/>
    <lineage>
        <taxon>Eukaryota</taxon>
        <taxon>Sar</taxon>
        <taxon>Alveolata</taxon>
        <taxon>Dinophyceae</taxon>
        <taxon>Suessiales</taxon>
        <taxon>Symbiodiniaceae</taxon>
        <taxon>Symbiodinium</taxon>
    </lineage>
</organism>
<name>A0A812SL45_9DINO</name>
<comment type="caution">
    <text evidence="10">The sequence shown here is derived from an EMBL/GenBank/DDBJ whole genome shotgun (WGS) entry which is preliminary data.</text>
</comment>
<dbReference type="Pfam" id="PF01094">
    <property type="entry name" value="ANF_receptor"/>
    <property type="match status" value="1"/>
</dbReference>
<feature type="non-terminal residue" evidence="10">
    <location>
        <position position="1"/>
    </location>
</feature>
<evidence type="ECO:0000259" key="9">
    <source>
        <dbReference type="Pfam" id="PF07699"/>
    </source>
</evidence>
<accession>A0A812SL45</accession>
<gene>
    <name evidence="10" type="primary">Grm5</name>
    <name evidence="10" type="ORF">SNEC2469_LOCUS13903</name>
</gene>
<feature type="transmembrane region" description="Helical" evidence="7">
    <location>
        <begin position="981"/>
        <end position="1001"/>
    </location>
</feature>
<evidence type="ECO:0000256" key="2">
    <source>
        <dbReference type="ARBA" id="ARBA00022692"/>
    </source>
</evidence>
<keyword evidence="5" id="KW-0675">Receptor</keyword>
<dbReference type="InterPro" id="IPR028082">
    <property type="entry name" value="Peripla_BP_I"/>
</dbReference>
<dbReference type="PANTHER" id="PTHR24060">
    <property type="entry name" value="METABOTROPIC GLUTAMATE RECEPTOR"/>
    <property type="match status" value="1"/>
</dbReference>
<dbReference type="InterPro" id="IPR001828">
    <property type="entry name" value="ANF_lig-bd_rcpt"/>
</dbReference>
<dbReference type="OrthoDB" id="425344at2759"/>
<dbReference type="GO" id="GO:0004930">
    <property type="term" value="F:G protein-coupled receptor activity"/>
    <property type="evidence" value="ECO:0007669"/>
    <property type="project" value="InterPro"/>
</dbReference>
<evidence type="ECO:0000256" key="7">
    <source>
        <dbReference type="SAM" id="Phobius"/>
    </source>
</evidence>
<feature type="transmembrane region" description="Helical" evidence="7">
    <location>
        <begin position="1066"/>
        <end position="1091"/>
    </location>
</feature>
<dbReference type="SMART" id="SM01411">
    <property type="entry name" value="Ephrin_rec_like"/>
    <property type="match status" value="3"/>
</dbReference>
<sequence>SPVERVLVEWTSAWLPVLRLVFPAHYLGPNVVNAVVRDALHAKTRPLKVVTLCKMLVDAFTTHSTKSQGFPLGVLGPWSPHAGGGPALLVAIIAAHLDYQKHWDVSLAARLGPPIISMPVTPQPNASISLRVASTESKPQTAIASALDLIWGLDGGEPVIGLIGTTYSSVTMPVATVAAAQQIPQVSYSATSTQLSNKDLYPFFLRTAPPDKMTSVAFWRWLLQFDVRLATCLYTTGAYGQGLYDAVREIARINGQVDRVQGQALRYMPQVYVKEEARAAVKAARQIGSRFIILSLDFSMALPTLEILEEEGMLGPGWQILGADTIYDDVVTLRRPVGIMVFRAQGEGQKFPDFVRLWSRLQPQDIIGTEARDLYGLDKMSVPMRDVDVYALLNATSDEASAGNRLHAYFAFSFDACYAFIVAINMLLAAGTPASAIRGPVLLEELRRTQFTGVSGEVSFDENGDRLGPYELLNLQVDGQGQPQFVVAGFFSAATLNFTIHRDLTWMDGSSQSMPPTILYSCDAGFYQDELSNQCKLCPKGKMCSGGVSALSIQCPRGTFTDEVGMTNCTPCAQGTFAPDSGSVGCFPCQPGFVASAEGMETCSICPRGSYMPFQQGIECLLCGKQQTTGASGASDESACHCPEGFFMCGEDGEDGCVPCPEGLYCLAGLDAPQQQRGFWTPQPSSSRQCHFSVLRCRDQYECPGGPLGTCADGREGQACNNCKVSHYADFSEGTQGGQCQPCARADLLPAIFTMVVTLILLYQLTKSGIYSLKVSLNTLTAAAVASQLVMAVQTLAAIRELSIDWQEPARTLMNLTRLLTFDLHLVRATCLFVVDSPSLHFASQLLACPALCGLLLLRWLMWKILGYHQPFNIVLNQCGLLVFAFFLSITRSTLTPFQCVSNPDGSSSMLTHPGILCFQSEEHAALSGLAVAGILTQPVAVLVWATYVIITYPSRVASGRMLRFVNRYHFLFHRFKPESYYYGLLLLYRNGLVALLPIFLVGAREFQLPLMGALLLVIGFLQAHTFPWRTVPANLIEIFLNGFLIVLLLAAAPLLLINVEGSTALLGWLVCVPLLGIFVVVLVGLARAALKHIRRTKLYGIFLCHHKGGGGSLCRLMKILIAGEITAAWKNGITTVPLFCDGFQPLSDEELKLIPDYWTAQQKQALANYGVELGDVLSAYVWVQHELSSVEMPRFGLLADRDEAVVDMLRLCGFNSWKGDCLPSSKEPRAPEKARILITSCVADAEVLSACEVMQLLLQAHLHVECAVVQGVDHLIRWRPWAYYLVVLLFKGIFRDPEFARILLSACARGASSLDRSLELVPVVADTNFEFLSHPGSKRENADDQGTEGTDLLRAAIKNMFNVLALPFSPLASEGMQRRQVIEIAGRMHRYKEWCLQRNLKTFKSRGSFFGSLGFQQ</sequence>
<dbReference type="InterPro" id="IPR000337">
    <property type="entry name" value="GPCR_3"/>
</dbReference>
<dbReference type="EMBL" id="CAJNJA010022247">
    <property type="protein sequence ID" value="CAE7488865.1"/>
    <property type="molecule type" value="Genomic_DNA"/>
</dbReference>
<evidence type="ECO:0000259" key="8">
    <source>
        <dbReference type="Pfam" id="PF01094"/>
    </source>
</evidence>
<dbReference type="InterPro" id="IPR050726">
    <property type="entry name" value="mGluR"/>
</dbReference>
<dbReference type="PRINTS" id="PR00248">
    <property type="entry name" value="GPCRMGR"/>
</dbReference>
<keyword evidence="6" id="KW-0325">Glycoprotein</keyword>
<keyword evidence="4 7" id="KW-0472">Membrane</keyword>
<feature type="domain" description="Receptor ligand binding region" evidence="8">
    <location>
        <begin position="124"/>
        <end position="477"/>
    </location>
</feature>
<dbReference type="SUPFAM" id="SSF57184">
    <property type="entry name" value="Growth factor receptor domain"/>
    <property type="match status" value="1"/>
</dbReference>
<reference evidence="10" key="1">
    <citation type="submission" date="2021-02" db="EMBL/GenBank/DDBJ databases">
        <authorList>
            <person name="Dougan E. K."/>
            <person name="Rhodes N."/>
            <person name="Thang M."/>
            <person name="Chan C."/>
        </authorList>
    </citation>
    <scope>NUCLEOTIDE SEQUENCE</scope>
</reference>
<evidence type="ECO:0000256" key="3">
    <source>
        <dbReference type="ARBA" id="ARBA00022989"/>
    </source>
</evidence>
<proteinExistence type="predicted"/>
<dbReference type="Pfam" id="PF07699">
    <property type="entry name" value="Ephrin_rec_like"/>
    <property type="match status" value="1"/>
</dbReference>
<evidence type="ECO:0000313" key="10">
    <source>
        <dbReference type="EMBL" id="CAE7488865.1"/>
    </source>
</evidence>
<feature type="transmembrane region" description="Helical" evidence="7">
    <location>
        <begin position="1039"/>
        <end position="1060"/>
    </location>
</feature>
<dbReference type="Gene3D" id="2.10.50.10">
    <property type="entry name" value="Tumor Necrosis Factor Receptor, subunit A, domain 2"/>
    <property type="match status" value="2"/>
</dbReference>
<evidence type="ECO:0000256" key="5">
    <source>
        <dbReference type="ARBA" id="ARBA00023170"/>
    </source>
</evidence>
<keyword evidence="3 7" id="KW-1133">Transmembrane helix</keyword>
<comment type="subcellular location">
    <subcellularLocation>
        <location evidence="1">Membrane</location>
        <topology evidence="1">Multi-pass membrane protein</topology>
    </subcellularLocation>
</comment>
<evidence type="ECO:0000313" key="11">
    <source>
        <dbReference type="Proteomes" id="UP000601435"/>
    </source>
</evidence>
<dbReference type="CDD" id="cd00185">
    <property type="entry name" value="TNFRSF"/>
    <property type="match status" value="1"/>
</dbReference>
<dbReference type="SUPFAM" id="SSF53822">
    <property type="entry name" value="Periplasmic binding protein-like I"/>
    <property type="match status" value="1"/>
</dbReference>
<feature type="transmembrane region" description="Helical" evidence="7">
    <location>
        <begin position="874"/>
        <end position="895"/>
    </location>
</feature>
<feature type="transmembrane region" description="Helical" evidence="7">
    <location>
        <begin position="842"/>
        <end position="862"/>
    </location>
</feature>
<evidence type="ECO:0000256" key="1">
    <source>
        <dbReference type="ARBA" id="ARBA00004141"/>
    </source>
</evidence>
<keyword evidence="11" id="KW-1185">Reference proteome</keyword>
<dbReference type="InterPro" id="IPR009030">
    <property type="entry name" value="Growth_fac_rcpt_cys_sf"/>
</dbReference>
<feature type="transmembrane region" description="Helical" evidence="7">
    <location>
        <begin position="930"/>
        <end position="953"/>
    </location>
</feature>
<feature type="transmembrane region" description="Helical" evidence="7">
    <location>
        <begin position="1007"/>
        <end position="1027"/>
    </location>
</feature>
<dbReference type="GO" id="GO:0016020">
    <property type="term" value="C:membrane"/>
    <property type="evidence" value="ECO:0007669"/>
    <property type="project" value="UniProtKB-SubCell"/>
</dbReference>
<protein>
    <submittedName>
        <fullName evidence="10">Grm5 protein</fullName>
    </submittedName>
</protein>
<evidence type="ECO:0000256" key="6">
    <source>
        <dbReference type="ARBA" id="ARBA00023180"/>
    </source>
</evidence>